<dbReference type="GO" id="GO:0008983">
    <property type="term" value="F:protein-glutamate O-methyltransferase activity"/>
    <property type="evidence" value="ECO:0007669"/>
    <property type="project" value="UniProtKB-EC"/>
</dbReference>
<evidence type="ECO:0000313" key="8">
    <source>
        <dbReference type="Proteomes" id="UP000500806"/>
    </source>
</evidence>
<dbReference type="KEGG" id="pani:DCO16_03180"/>
<reference evidence="7 8" key="1">
    <citation type="submission" date="2018-04" db="EMBL/GenBank/DDBJ databases">
        <title>Polynucleobacter sp. LimPoW16 genome.</title>
        <authorList>
            <person name="Hahn M.W."/>
        </authorList>
    </citation>
    <scope>NUCLEOTIDE SEQUENCE [LARGE SCALE GENOMIC DNA]</scope>
    <source>
        <strain evidence="7 8">LimPoW16</strain>
    </source>
</reference>
<dbReference type="GO" id="GO:0032259">
    <property type="term" value="P:methylation"/>
    <property type="evidence" value="ECO:0007669"/>
    <property type="project" value="UniProtKB-KW"/>
</dbReference>
<dbReference type="EMBL" id="CP028941">
    <property type="protein sequence ID" value="QKM62166.1"/>
    <property type="molecule type" value="Genomic_DNA"/>
</dbReference>
<evidence type="ECO:0000256" key="5">
    <source>
        <dbReference type="ARBA" id="ARBA00022691"/>
    </source>
</evidence>
<gene>
    <name evidence="7" type="ORF">DCO16_03180</name>
</gene>
<evidence type="ECO:0000313" key="7">
    <source>
        <dbReference type="EMBL" id="QKM62166.1"/>
    </source>
</evidence>
<dbReference type="EC" id="2.1.1.80" evidence="2"/>
<dbReference type="Proteomes" id="UP000500806">
    <property type="component" value="Chromosome"/>
</dbReference>
<evidence type="ECO:0000256" key="2">
    <source>
        <dbReference type="ARBA" id="ARBA00012534"/>
    </source>
</evidence>
<dbReference type="SUPFAM" id="SSF47757">
    <property type="entry name" value="Chemotaxis receptor methyltransferase CheR, N-terminal domain"/>
    <property type="match status" value="1"/>
</dbReference>
<evidence type="ECO:0000256" key="1">
    <source>
        <dbReference type="ARBA" id="ARBA00001541"/>
    </source>
</evidence>
<accession>A0A6M9PWB7</accession>
<dbReference type="InterPro" id="IPR029063">
    <property type="entry name" value="SAM-dependent_MTases_sf"/>
</dbReference>
<evidence type="ECO:0000256" key="3">
    <source>
        <dbReference type="ARBA" id="ARBA00022603"/>
    </source>
</evidence>
<evidence type="ECO:0000259" key="6">
    <source>
        <dbReference type="PROSITE" id="PS50123"/>
    </source>
</evidence>
<proteinExistence type="predicted"/>
<dbReference type="PRINTS" id="PR00996">
    <property type="entry name" value="CHERMTFRASE"/>
</dbReference>
<dbReference type="InterPro" id="IPR036804">
    <property type="entry name" value="CheR_N_sf"/>
</dbReference>
<keyword evidence="8" id="KW-1185">Reference proteome</keyword>
<keyword evidence="3" id="KW-0489">Methyltransferase</keyword>
<dbReference type="InterPro" id="IPR022642">
    <property type="entry name" value="CheR_C"/>
</dbReference>
<name>A0A6M9PWB7_9BURK</name>
<keyword evidence="4" id="KW-0808">Transferase</keyword>
<evidence type="ECO:0000256" key="4">
    <source>
        <dbReference type="ARBA" id="ARBA00022679"/>
    </source>
</evidence>
<dbReference type="AlphaFoldDB" id="A0A6M9PWB7"/>
<dbReference type="Gene3D" id="1.10.155.10">
    <property type="entry name" value="Chemotaxis receptor methyltransferase CheR, N-terminal domain"/>
    <property type="match status" value="1"/>
</dbReference>
<protein>
    <recommendedName>
        <fullName evidence="2">protein-glutamate O-methyltransferase</fullName>
        <ecNumber evidence="2">2.1.1.80</ecNumber>
    </recommendedName>
</protein>
<dbReference type="Gene3D" id="3.40.50.150">
    <property type="entry name" value="Vaccinia Virus protein VP39"/>
    <property type="match status" value="1"/>
</dbReference>
<sequence length="298" mass="34324">MQTLFYQSIKWLKRLTSEHAKWGCSDVSKESLPQFFTLIEKQIGIALDNTKQYLLESRLQPLAKQGGHADVYSFIKQLIQSPVDSLHRQAFEALTTNETSFFRDNHVFNALKSTILPGLIESRRVDKTLRIWSCACSSGQEAISIAILIRESFPELYDWDIVINATDISESILEKARSGIYNAMEVRRGLDPIYTEKYFTKLENGNFQIEPSIKKMIHYSAHNLVGAWPSFSKFDLILLRNVLIYFNQEVKNNVLKKIKQQLRPIDGILILGAAESIYADDLYRLQSLEKITYYKANK</sequence>
<dbReference type="SUPFAM" id="SSF53335">
    <property type="entry name" value="S-adenosyl-L-methionine-dependent methyltransferases"/>
    <property type="match status" value="1"/>
</dbReference>
<dbReference type="PANTHER" id="PTHR24422">
    <property type="entry name" value="CHEMOTAXIS PROTEIN METHYLTRANSFERASE"/>
    <property type="match status" value="1"/>
</dbReference>
<dbReference type="SMART" id="SM00138">
    <property type="entry name" value="MeTrc"/>
    <property type="match status" value="1"/>
</dbReference>
<dbReference type="InterPro" id="IPR050903">
    <property type="entry name" value="Bact_Chemotaxis_MeTrfase"/>
</dbReference>
<dbReference type="InterPro" id="IPR000780">
    <property type="entry name" value="CheR_MeTrfase"/>
</dbReference>
<dbReference type="Pfam" id="PF01739">
    <property type="entry name" value="CheR"/>
    <property type="match status" value="1"/>
</dbReference>
<comment type="catalytic activity">
    <reaction evidence="1">
        <text>L-glutamyl-[protein] + S-adenosyl-L-methionine = [protein]-L-glutamate 5-O-methyl ester + S-adenosyl-L-homocysteine</text>
        <dbReference type="Rhea" id="RHEA:24452"/>
        <dbReference type="Rhea" id="RHEA-COMP:10208"/>
        <dbReference type="Rhea" id="RHEA-COMP:10311"/>
        <dbReference type="ChEBI" id="CHEBI:29973"/>
        <dbReference type="ChEBI" id="CHEBI:57856"/>
        <dbReference type="ChEBI" id="CHEBI:59789"/>
        <dbReference type="ChEBI" id="CHEBI:82795"/>
        <dbReference type="EC" id="2.1.1.80"/>
    </reaction>
</comment>
<dbReference type="InterPro" id="IPR022641">
    <property type="entry name" value="CheR_N"/>
</dbReference>
<feature type="domain" description="CheR-type methyltransferase" evidence="6">
    <location>
        <begin position="27"/>
        <end position="298"/>
    </location>
</feature>
<keyword evidence="5" id="KW-0949">S-adenosyl-L-methionine</keyword>
<dbReference type="PANTHER" id="PTHR24422:SF21">
    <property type="entry name" value="CHEMOTAXIS PROTEIN METHYLTRANSFERASE 1"/>
    <property type="match status" value="1"/>
</dbReference>
<dbReference type="PROSITE" id="PS50123">
    <property type="entry name" value="CHER"/>
    <property type="match status" value="1"/>
</dbReference>
<organism evidence="7 8">
    <name type="scientific">Polynucleobacter antarcticus</name>
    <dbReference type="NCBI Taxonomy" id="1743162"/>
    <lineage>
        <taxon>Bacteria</taxon>
        <taxon>Pseudomonadati</taxon>
        <taxon>Pseudomonadota</taxon>
        <taxon>Betaproteobacteria</taxon>
        <taxon>Burkholderiales</taxon>
        <taxon>Burkholderiaceae</taxon>
        <taxon>Polynucleobacter</taxon>
    </lineage>
</organism>
<dbReference type="Pfam" id="PF03705">
    <property type="entry name" value="CheR_N"/>
    <property type="match status" value="1"/>
</dbReference>